<evidence type="ECO:0000256" key="3">
    <source>
        <dbReference type="ARBA" id="ARBA00022450"/>
    </source>
</evidence>
<reference evidence="6 7" key="1">
    <citation type="submission" date="2020-08" db="EMBL/GenBank/DDBJ databases">
        <title>Genomic Encyclopedia of Type Strains, Phase III (KMG-III): the genomes of soil and plant-associated and newly described type strains.</title>
        <authorList>
            <person name="Whitman W."/>
        </authorList>
    </citation>
    <scope>NUCLEOTIDE SEQUENCE [LARGE SCALE GENOMIC DNA]</scope>
    <source>
        <strain evidence="6 7">CECT 8897</strain>
    </source>
</reference>
<dbReference type="Gene3D" id="2.30.38.10">
    <property type="entry name" value="Luciferase, Domain 3"/>
    <property type="match status" value="1"/>
</dbReference>
<dbReference type="GO" id="GO:0005829">
    <property type="term" value="C:cytosol"/>
    <property type="evidence" value="ECO:0007669"/>
    <property type="project" value="TreeGrafter"/>
</dbReference>
<keyword evidence="3" id="KW-0596">Phosphopantetheine</keyword>
<keyword evidence="7" id="KW-1185">Reference proteome</keyword>
<dbReference type="Gene3D" id="3.40.50.980">
    <property type="match status" value="2"/>
</dbReference>
<dbReference type="SUPFAM" id="SSF47336">
    <property type="entry name" value="ACP-like"/>
    <property type="match status" value="1"/>
</dbReference>
<accession>A0A7W5BD12</accession>
<name>A0A7W5BD12_9BURK</name>
<gene>
    <name evidence="6" type="ORF">FHS03_003990</name>
</gene>
<dbReference type="InterPro" id="IPR000873">
    <property type="entry name" value="AMP-dep_synth/lig_dom"/>
</dbReference>
<dbReference type="PROSITE" id="PS00012">
    <property type="entry name" value="PHOSPHOPANTETHEINE"/>
    <property type="match status" value="1"/>
</dbReference>
<dbReference type="SMART" id="SM00823">
    <property type="entry name" value="PKS_PP"/>
    <property type="match status" value="1"/>
</dbReference>
<dbReference type="CDD" id="cd17646">
    <property type="entry name" value="A_NRPS_AB3403-like"/>
    <property type="match status" value="1"/>
</dbReference>
<dbReference type="Pfam" id="PF00668">
    <property type="entry name" value="Condensation"/>
    <property type="match status" value="1"/>
</dbReference>
<dbReference type="Proteomes" id="UP000541535">
    <property type="component" value="Unassembled WGS sequence"/>
</dbReference>
<protein>
    <submittedName>
        <fullName evidence="6">Amino acid adenylation domain-containing protein</fullName>
    </submittedName>
</protein>
<dbReference type="Gene3D" id="3.30.559.10">
    <property type="entry name" value="Chloramphenicol acetyltransferase-like domain"/>
    <property type="match status" value="1"/>
</dbReference>
<evidence type="ECO:0000313" key="6">
    <source>
        <dbReference type="EMBL" id="MBB3120917.1"/>
    </source>
</evidence>
<dbReference type="InterPro" id="IPR025110">
    <property type="entry name" value="AMP-bd_C"/>
</dbReference>
<dbReference type="InterPro" id="IPR009081">
    <property type="entry name" value="PP-bd_ACP"/>
</dbReference>
<dbReference type="PROSITE" id="PS00455">
    <property type="entry name" value="AMP_BINDING"/>
    <property type="match status" value="1"/>
</dbReference>
<dbReference type="Gene3D" id="1.10.1200.10">
    <property type="entry name" value="ACP-like"/>
    <property type="match status" value="1"/>
</dbReference>
<organism evidence="6 7">
    <name type="scientific">Pseudoduganella violacea</name>
    <dbReference type="NCBI Taxonomy" id="1715466"/>
    <lineage>
        <taxon>Bacteria</taxon>
        <taxon>Pseudomonadati</taxon>
        <taxon>Pseudomonadota</taxon>
        <taxon>Betaproteobacteria</taxon>
        <taxon>Burkholderiales</taxon>
        <taxon>Oxalobacteraceae</taxon>
        <taxon>Telluria group</taxon>
        <taxon>Pseudoduganella</taxon>
    </lineage>
</organism>
<dbReference type="Gene3D" id="3.30.559.30">
    <property type="entry name" value="Nonribosomal peptide synthetase, condensation domain"/>
    <property type="match status" value="1"/>
</dbReference>
<dbReference type="EMBL" id="JACHXD010000012">
    <property type="protein sequence ID" value="MBB3120917.1"/>
    <property type="molecule type" value="Genomic_DNA"/>
</dbReference>
<dbReference type="InterPro" id="IPR045851">
    <property type="entry name" value="AMP-bd_C_sf"/>
</dbReference>
<dbReference type="AlphaFoldDB" id="A0A7W5BD12"/>
<dbReference type="PROSITE" id="PS50075">
    <property type="entry name" value="CARRIER"/>
    <property type="match status" value="1"/>
</dbReference>
<dbReference type="InterPro" id="IPR036736">
    <property type="entry name" value="ACP-like_sf"/>
</dbReference>
<dbReference type="Pfam" id="PF00550">
    <property type="entry name" value="PP-binding"/>
    <property type="match status" value="1"/>
</dbReference>
<feature type="domain" description="Carrier" evidence="5">
    <location>
        <begin position="1007"/>
        <end position="1082"/>
    </location>
</feature>
<dbReference type="CDD" id="cd19531">
    <property type="entry name" value="LCL_NRPS-like"/>
    <property type="match status" value="1"/>
</dbReference>
<dbReference type="PANTHER" id="PTHR45527:SF1">
    <property type="entry name" value="FATTY ACID SYNTHASE"/>
    <property type="match status" value="1"/>
</dbReference>
<evidence type="ECO:0000259" key="5">
    <source>
        <dbReference type="PROSITE" id="PS50075"/>
    </source>
</evidence>
<evidence type="ECO:0000256" key="1">
    <source>
        <dbReference type="ARBA" id="ARBA00001957"/>
    </source>
</evidence>
<dbReference type="RefSeq" id="WP_183442668.1">
    <property type="nucleotide sequence ID" value="NZ_JACHXD010000012.1"/>
</dbReference>
<dbReference type="PANTHER" id="PTHR45527">
    <property type="entry name" value="NONRIBOSOMAL PEPTIDE SYNTHETASE"/>
    <property type="match status" value="1"/>
</dbReference>
<keyword evidence="4" id="KW-0597">Phosphoprotein</keyword>
<comment type="similarity">
    <text evidence="2">Belongs to the ATP-dependent AMP-binding enzyme family.</text>
</comment>
<sequence>MSDMNTLAALRARLSPAQLAKLQERLSGAGKPAAGAASAQTISRRASGGAAELSFSQQRQWFLWQLDPDSAAYHLSGGLRLSGRLDAEALRASLEALIARHPSLRTIFRQEQDGSLRQLVQAPPSVGLPCQTLSAGELEKEIRRICSQPFDLASGPLLRAALFRLGEDEHQLVVVMHHIVSDGYSTQLILDELAQRYAARVQGRVLQLPEPPIEYGDYAAWQRNLLAGAEGDRQLAWWRNLLGEQQPALNLQTARPRQAEGAYGAARHAVQLPFELVAALRRQGQNHGATFFTALLTAFQALLFRYSGQTDIRVGVPVANRHHAETAGLVGFFVNTQVLPARLDAKLPLQRLLEQTRDNALGAQAHQDLPLDWLVEAMQVERSLTGNPLFQVMFNHLRLDHGSLAQWPGLAVERIDFDEQNVQSELSLTTYESSDGKVMASFSYAPELFDAAYIEGMAEHYLVLLQALAGKPEQTLSDIELLSEAQQARLAQWGNNRKHHDGEEPVHRLFEKQAENQPASCALLFGDASLSYGELNARANRLAHHLIELGVRPENKVGVALERSFEMVVSLLAILKAGGAYVPLDPEYPAERLRYMVEDSGIGLLLTHSQLLPQFRHDGVTALAVDQLNLDEQPAHNPATALHGENLAYVIYTSGSTGRPKGAANRHRSLYNRLAWMQQAYRLTPADTVLQKTPFSFDVSVWEFFWPLMIGARLVIAAPGEHREPARLRELICRHQVTTLHFVPSMLQAFLAHEGVTDCRSLTRIVCSGEALPAEAQHGVFKLLPQAALYNLYGPTEAAIDVTHWTCRADGGSQVPIGQPISQTKTYVLDGELNLVPAGVAGELYLGGIGLARGYLERSALTAERFAADPFDPLGGRLYRTGDLVRWNGEGQLEYLGRLDHQVKIRGLRIELGEIEAQLLAQPELREAVVVAREGAAGTRLVAYVSSQAGASCEASQIRERLAKLLPDYMVPSAIVVLETLPLNANGKIDRKALPEPEQQQASQYEAPQDGAEAALAALWAELLGMDSIGRNDNFFQLGGHSLLAVQLTARIQRDMQFELSVKDVFRHPVLAEMARHIGAQCGKSNEQALADLDSFIDSLENV</sequence>
<dbReference type="Gene3D" id="3.30.300.30">
    <property type="match status" value="1"/>
</dbReference>
<dbReference type="Pfam" id="PF13193">
    <property type="entry name" value="AMP-binding_C"/>
    <property type="match status" value="1"/>
</dbReference>
<dbReference type="InterPro" id="IPR020845">
    <property type="entry name" value="AMP-binding_CS"/>
</dbReference>
<dbReference type="InterPro" id="IPR020806">
    <property type="entry name" value="PKS_PP-bd"/>
</dbReference>
<evidence type="ECO:0000256" key="2">
    <source>
        <dbReference type="ARBA" id="ARBA00006432"/>
    </source>
</evidence>
<comment type="cofactor">
    <cofactor evidence="1">
        <name>pantetheine 4'-phosphate</name>
        <dbReference type="ChEBI" id="CHEBI:47942"/>
    </cofactor>
</comment>
<dbReference type="GO" id="GO:0044550">
    <property type="term" value="P:secondary metabolite biosynthetic process"/>
    <property type="evidence" value="ECO:0007669"/>
    <property type="project" value="TreeGrafter"/>
</dbReference>
<dbReference type="FunFam" id="2.30.38.10:FF:000001">
    <property type="entry name" value="Non-ribosomal peptide synthetase PvdI"/>
    <property type="match status" value="1"/>
</dbReference>
<dbReference type="SMART" id="SM01294">
    <property type="entry name" value="PKS_PP_betabranch"/>
    <property type="match status" value="1"/>
</dbReference>
<dbReference type="FunFam" id="3.30.300.30:FF:000010">
    <property type="entry name" value="Enterobactin synthetase component F"/>
    <property type="match status" value="1"/>
</dbReference>
<dbReference type="InterPro" id="IPR001242">
    <property type="entry name" value="Condensation_dom"/>
</dbReference>
<dbReference type="SUPFAM" id="SSF56801">
    <property type="entry name" value="Acetyl-CoA synthetase-like"/>
    <property type="match status" value="1"/>
</dbReference>
<evidence type="ECO:0000313" key="7">
    <source>
        <dbReference type="Proteomes" id="UP000541535"/>
    </source>
</evidence>
<proteinExistence type="inferred from homology"/>
<dbReference type="NCBIfam" id="TIGR01733">
    <property type="entry name" value="AA-adenyl-dom"/>
    <property type="match status" value="1"/>
</dbReference>
<evidence type="ECO:0000256" key="4">
    <source>
        <dbReference type="ARBA" id="ARBA00022553"/>
    </source>
</evidence>
<dbReference type="InterPro" id="IPR023213">
    <property type="entry name" value="CAT-like_dom_sf"/>
</dbReference>
<dbReference type="GO" id="GO:0031177">
    <property type="term" value="F:phosphopantetheine binding"/>
    <property type="evidence" value="ECO:0007669"/>
    <property type="project" value="InterPro"/>
</dbReference>
<dbReference type="GO" id="GO:0003824">
    <property type="term" value="F:catalytic activity"/>
    <property type="evidence" value="ECO:0007669"/>
    <property type="project" value="InterPro"/>
</dbReference>
<comment type="caution">
    <text evidence="6">The sequence shown here is derived from an EMBL/GenBank/DDBJ whole genome shotgun (WGS) entry which is preliminary data.</text>
</comment>
<dbReference type="Pfam" id="PF00501">
    <property type="entry name" value="AMP-binding"/>
    <property type="match status" value="1"/>
</dbReference>
<dbReference type="FunFam" id="3.40.50.12780:FF:000012">
    <property type="entry name" value="Non-ribosomal peptide synthetase"/>
    <property type="match status" value="1"/>
</dbReference>
<dbReference type="SUPFAM" id="SSF52777">
    <property type="entry name" value="CoA-dependent acyltransferases"/>
    <property type="match status" value="2"/>
</dbReference>
<dbReference type="InterPro" id="IPR006162">
    <property type="entry name" value="Ppantetheine_attach_site"/>
</dbReference>
<dbReference type="FunFam" id="3.40.50.980:FF:000002">
    <property type="entry name" value="Enterobactin synthetase component F"/>
    <property type="match status" value="1"/>
</dbReference>
<dbReference type="FunFam" id="3.40.50.980:FF:000001">
    <property type="entry name" value="Non-ribosomal peptide synthetase"/>
    <property type="match status" value="1"/>
</dbReference>
<dbReference type="GO" id="GO:0043041">
    <property type="term" value="P:amino acid activation for nonribosomal peptide biosynthetic process"/>
    <property type="evidence" value="ECO:0007669"/>
    <property type="project" value="TreeGrafter"/>
</dbReference>
<dbReference type="FunFam" id="1.10.1200.10:FF:000005">
    <property type="entry name" value="Nonribosomal peptide synthetase 1"/>
    <property type="match status" value="1"/>
</dbReference>
<dbReference type="InterPro" id="IPR010071">
    <property type="entry name" value="AA_adenyl_dom"/>
</dbReference>